<comment type="caution">
    <text evidence="13">The sequence shown here is derived from an EMBL/GenBank/DDBJ whole genome shotgun (WGS) entry which is preliminary data.</text>
</comment>
<sequence length="422" mass="44746">MTGRRAATRRNPIHLNGARRIAAAQHARPRHRDAAARRTAGFPQPPSERLFGAFAAADTASRFPTTTMRPHGEPDVITSRFIRTAAAATVAACGATAHAQSTLTLYGALDVGVQYMTHADAHRSAVQLQNYGIVPSQIGIKGSEPLGGGWRALFKLEQGINVNDGTATVPGLAFFRGAYVGIAGPIGTVTLGRQFSVLFDKTLFYDPLWYASYSGQGVIVPMSANFIDRSVKYQSPTFAGFDVEALIATAGIAGNTRAGRVLELGGQYASNGLSVGAVLHQSHGDISATDDASGRRRELGTLAARYAFAALPLTVYAGVERRTGDLDAARTIVWGGARYLTTGGIGLNAGIYHTDSRTPAIGHPTLFIASTTYALSKRTVAYVNLGYARNGNRSSQTVYEYDPTPLAGASQFGAMVGMYHLF</sequence>
<evidence type="ECO:0000256" key="1">
    <source>
        <dbReference type="ARBA" id="ARBA00004571"/>
    </source>
</evidence>
<reference evidence="13 14" key="1">
    <citation type="journal article" date="2012" name="J. Bacteriol.">
        <title>Draft Genome Sequence Determination for Cystic Fibrosis and Chronic Granulomatous Disease Burkholderia multivorans Isolates.</title>
        <authorList>
            <person name="Varga J.J."/>
            <person name="Losada L."/>
            <person name="Zelazny A.M."/>
            <person name="Brinkac L."/>
            <person name="Harkins D."/>
            <person name="Radune D."/>
            <person name="Hostetler J."/>
            <person name="Sampaio E.P."/>
            <person name="Ronning C.M."/>
            <person name="Nierman W.C."/>
            <person name="Greenberg D.E."/>
            <person name="Holland S.M."/>
            <person name="Goldberg J.B."/>
        </authorList>
    </citation>
    <scope>NUCLEOTIDE SEQUENCE [LARGE SCALE GENOMIC DNA]</scope>
    <source>
        <strain evidence="13 14">CGD2</strain>
    </source>
</reference>
<dbReference type="SUPFAM" id="SSF56935">
    <property type="entry name" value="Porins"/>
    <property type="match status" value="1"/>
</dbReference>
<evidence type="ECO:0000256" key="3">
    <source>
        <dbReference type="ARBA" id="ARBA00022448"/>
    </source>
</evidence>
<gene>
    <name evidence="13" type="ORF">BURMUCGD2_1707</name>
</gene>
<feature type="region of interest" description="Disordered" evidence="11">
    <location>
        <begin position="24"/>
        <end position="44"/>
    </location>
</feature>
<comment type="subunit">
    <text evidence="2">Homotrimer.</text>
</comment>
<dbReference type="InterPro" id="IPR023614">
    <property type="entry name" value="Porin_dom_sf"/>
</dbReference>
<keyword evidence="10" id="KW-0998">Cell outer membrane</keyword>
<dbReference type="Proteomes" id="UP000004535">
    <property type="component" value="Unassembled WGS sequence"/>
</dbReference>
<evidence type="ECO:0000259" key="12">
    <source>
        <dbReference type="Pfam" id="PF13609"/>
    </source>
</evidence>
<dbReference type="Gene3D" id="2.40.160.10">
    <property type="entry name" value="Porin"/>
    <property type="match status" value="1"/>
</dbReference>
<dbReference type="InterPro" id="IPR033900">
    <property type="entry name" value="Gram_neg_porin_domain"/>
</dbReference>
<dbReference type="GO" id="GO:0034220">
    <property type="term" value="P:monoatomic ion transmembrane transport"/>
    <property type="evidence" value="ECO:0007669"/>
    <property type="project" value="InterPro"/>
</dbReference>
<keyword evidence="4" id="KW-1134">Transmembrane beta strand</keyword>
<dbReference type="InterPro" id="IPR002299">
    <property type="entry name" value="Porin_Neis"/>
</dbReference>
<proteinExistence type="predicted"/>
<dbReference type="Pfam" id="PF13609">
    <property type="entry name" value="Porin_4"/>
    <property type="match status" value="1"/>
</dbReference>
<dbReference type="PRINTS" id="PR00184">
    <property type="entry name" value="NEISSPPORIN"/>
</dbReference>
<evidence type="ECO:0000256" key="7">
    <source>
        <dbReference type="ARBA" id="ARBA00023065"/>
    </source>
</evidence>
<protein>
    <submittedName>
        <fullName evidence="13">Porin, Gram-negative type</fullName>
    </submittedName>
</protein>
<accession>B9C0P6</accession>
<keyword evidence="5" id="KW-0812">Transmembrane</keyword>
<organism evidence="13 14">
    <name type="scientific">Burkholderia multivorans CGD2</name>
    <dbReference type="NCBI Taxonomy" id="513052"/>
    <lineage>
        <taxon>Bacteria</taxon>
        <taxon>Pseudomonadati</taxon>
        <taxon>Pseudomonadota</taxon>
        <taxon>Betaproteobacteria</taxon>
        <taxon>Burkholderiales</taxon>
        <taxon>Burkholderiaceae</taxon>
        <taxon>Burkholderia</taxon>
        <taxon>Burkholderia cepacia complex</taxon>
    </lineage>
</organism>
<name>B9C0P6_9BURK</name>
<feature type="domain" description="Porin" evidence="12">
    <location>
        <begin position="85"/>
        <end position="392"/>
    </location>
</feature>
<evidence type="ECO:0000256" key="2">
    <source>
        <dbReference type="ARBA" id="ARBA00011233"/>
    </source>
</evidence>
<dbReference type="InterPro" id="IPR001702">
    <property type="entry name" value="Porin_Gram-ve"/>
</dbReference>
<dbReference type="CDD" id="cd00342">
    <property type="entry name" value="gram_neg_porins"/>
    <property type="match status" value="1"/>
</dbReference>
<dbReference type="PRINTS" id="PR00182">
    <property type="entry name" value="ECOLNEIPORIN"/>
</dbReference>
<evidence type="ECO:0000256" key="5">
    <source>
        <dbReference type="ARBA" id="ARBA00022692"/>
    </source>
</evidence>
<evidence type="ECO:0000313" key="13">
    <source>
        <dbReference type="EMBL" id="EEE03387.1"/>
    </source>
</evidence>
<evidence type="ECO:0000256" key="4">
    <source>
        <dbReference type="ARBA" id="ARBA00022452"/>
    </source>
</evidence>
<dbReference type="EMBL" id="ACFC01000028">
    <property type="protein sequence ID" value="EEE03387.1"/>
    <property type="molecule type" value="Genomic_DNA"/>
</dbReference>
<evidence type="ECO:0000256" key="11">
    <source>
        <dbReference type="SAM" id="MobiDB-lite"/>
    </source>
</evidence>
<keyword evidence="6" id="KW-0732">Signal</keyword>
<dbReference type="GO" id="GO:0046930">
    <property type="term" value="C:pore complex"/>
    <property type="evidence" value="ECO:0007669"/>
    <property type="project" value="UniProtKB-KW"/>
</dbReference>
<keyword evidence="8" id="KW-0626">Porin</keyword>
<evidence type="ECO:0000256" key="8">
    <source>
        <dbReference type="ARBA" id="ARBA00023114"/>
    </source>
</evidence>
<dbReference type="GO" id="GO:0009279">
    <property type="term" value="C:cell outer membrane"/>
    <property type="evidence" value="ECO:0007669"/>
    <property type="project" value="UniProtKB-SubCell"/>
</dbReference>
<dbReference type="AlphaFoldDB" id="B9C0P6"/>
<dbReference type="PANTHER" id="PTHR34501:SF9">
    <property type="entry name" value="MAJOR OUTER MEMBRANE PROTEIN P.IA"/>
    <property type="match status" value="1"/>
</dbReference>
<evidence type="ECO:0000256" key="9">
    <source>
        <dbReference type="ARBA" id="ARBA00023136"/>
    </source>
</evidence>
<evidence type="ECO:0000313" key="14">
    <source>
        <dbReference type="Proteomes" id="UP000004535"/>
    </source>
</evidence>
<dbReference type="PANTHER" id="PTHR34501">
    <property type="entry name" value="PROTEIN YDDL-RELATED"/>
    <property type="match status" value="1"/>
</dbReference>
<dbReference type="InterPro" id="IPR050298">
    <property type="entry name" value="Gram-neg_bact_OMP"/>
</dbReference>
<keyword evidence="7" id="KW-0406">Ion transport</keyword>
<keyword evidence="3" id="KW-0813">Transport</keyword>
<evidence type="ECO:0000256" key="6">
    <source>
        <dbReference type="ARBA" id="ARBA00022729"/>
    </source>
</evidence>
<evidence type="ECO:0000256" key="10">
    <source>
        <dbReference type="ARBA" id="ARBA00023237"/>
    </source>
</evidence>
<dbReference type="GO" id="GO:0015288">
    <property type="term" value="F:porin activity"/>
    <property type="evidence" value="ECO:0007669"/>
    <property type="project" value="UniProtKB-KW"/>
</dbReference>
<keyword evidence="9" id="KW-0472">Membrane</keyword>
<comment type="subcellular location">
    <subcellularLocation>
        <location evidence="1">Cell outer membrane</location>
        <topology evidence="1">Multi-pass membrane protein</topology>
    </subcellularLocation>
</comment>